<reference evidence="6 7" key="2">
    <citation type="submission" date="2021-08" db="EMBL/GenBank/DDBJ databases">
        <title>Rheinheimera aquimaris sp. nov., isolated from seawater of the East Sea in Korea.</title>
        <authorList>
            <person name="Kim K.H."/>
            <person name="Wenting R."/>
            <person name="Kim K.R."/>
            <person name="Jeon C.O."/>
        </authorList>
    </citation>
    <scope>NUCLEOTIDE SEQUENCE [LARGE SCALE GENOMIC DNA]</scope>
    <source>
        <strain evidence="6 7">MA-13</strain>
    </source>
</reference>
<keyword evidence="5" id="KW-0998">Cell outer membrane</keyword>
<keyword evidence="3" id="KW-0732">Signal</keyword>
<protein>
    <submittedName>
        <fullName evidence="6">MipA/OmpV family protein</fullName>
    </submittedName>
</protein>
<evidence type="ECO:0000256" key="3">
    <source>
        <dbReference type="ARBA" id="ARBA00022729"/>
    </source>
</evidence>
<dbReference type="PANTHER" id="PTHR38776:SF1">
    <property type="entry name" value="MLTA-INTERACTING PROTEIN-RELATED"/>
    <property type="match status" value="1"/>
</dbReference>
<proteinExistence type="inferred from homology"/>
<organism evidence="6 7">
    <name type="scientific">Rheinheimera maricola</name>
    <dbReference type="NCBI Taxonomy" id="2793282"/>
    <lineage>
        <taxon>Bacteria</taxon>
        <taxon>Pseudomonadati</taxon>
        <taxon>Pseudomonadota</taxon>
        <taxon>Gammaproteobacteria</taxon>
        <taxon>Chromatiales</taxon>
        <taxon>Chromatiaceae</taxon>
        <taxon>Rheinheimera</taxon>
    </lineage>
</organism>
<dbReference type="PANTHER" id="PTHR38776">
    <property type="entry name" value="MLTA-INTERACTING PROTEIN-RELATED"/>
    <property type="match status" value="1"/>
</dbReference>
<evidence type="ECO:0000256" key="2">
    <source>
        <dbReference type="ARBA" id="ARBA00005722"/>
    </source>
</evidence>
<comment type="subcellular location">
    <subcellularLocation>
        <location evidence="1">Cell outer membrane</location>
    </subcellularLocation>
</comment>
<evidence type="ECO:0000313" key="6">
    <source>
        <dbReference type="EMBL" id="MBZ9611454.1"/>
    </source>
</evidence>
<keyword evidence="4" id="KW-0472">Membrane</keyword>
<evidence type="ECO:0000256" key="5">
    <source>
        <dbReference type="ARBA" id="ARBA00023237"/>
    </source>
</evidence>
<accession>A0ABS7X7C6</accession>
<evidence type="ECO:0000256" key="4">
    <source>
        <dbReference type="ARBA" id="ARBA00023136"/>
    </source>
</evidence>
<dbReference type="Pfam" id="PF06629">
    <property type="entry name" value="MipA"/>
    <property type="match status" value="1"/>
</dbReference>
<sequence length="262" mass="30536">MQAADEHDDIAQRLQWHMALTVGYGQYDSLLFDEKPSQLFVLPRWSLYYNRLYVENLDLGFNLLESRHFSLDLSTKQSFDALLVRKGNAEDALIKSIAVHDIKWPIPWDSDIRDTLDLTKRHSSYLAGATLYFRGGNTELRSALHADISGVHNGKEWHNQLRYHYQYGAFELATSMGLRWLDRRYGNYYFGLRYSETEDAAANQPGSMWLPSLKLEASFTLTDDIRLVAHWKREWYPSAITASVFIGKAQHDVWFTGLQYRW</sequence>
<comment type="similarity">
    <text evidence="2">Belongs to the MipA/OmpV family.</text>
</comment>
<evidence type="ECO:0000256" key="1">
    <source>
        <dbReference type="ARBA" id="ARBA00004442"/>
    </source>
</evidence>
<keyword evidence="7" id="KW-1185">Reference proteome</keyword>
<name>A0ABS7X7C6_9GAMM</name>
<gene>
    <name evidence="6" type="ORF">I4W93_007580</name>
</gene>
<evidence type="ECO:0000313" key="7">
    <source>
        <dbReference type="Proteomes" id="UP000663814"/>
    </source>
</evidence>
<dbReference type="EMBL" id="JAERPS020000002">
    <property type="protein sequence ID" value="MBZ9611454.1"/>
    <property type="molecule type" value="Genomic_DNA"/>
</dbReference>
<reference evidence="6 7" key="1">
    <citation type="submission" date="2020-12" db="EMBL/GenBank/DDBJ databases">
        <authorList>
            <person name="Ruan W."/>
            <person name="Khan S.A."/>
            <person name="Jeon C.O."/>
        </authorList>
    </citation>
    <scope>NUCLEOTIDE SEQUENCE [LARGE SCALE GENOMIC DNA]</scope>
    <source>
        <strain evidence="6 7">MA-13</strain>
    </source>
</reference>
<comment type="caution">
    <text evidence="6">The sequence shown here is derived from an EMBL/GenBank/DDBJ whole genome shotgun (WGS) entry which is preliminary data.</text>
</comment>
<dbReference type="RefSeq" id="WP_205309626.1">
    <property type="nucleotide sequence ID" value="NZ_JAERPS020000002.1"/>
</dbReference>
<dbReference type="InterPro" id="IPR010583">
    <property type="entry name" value="MipA"/>
</dbReference>
<dbReference type="Proteomes" id="UP000663814">
    <property type="component" value="Unassembled WGS sequence"/>
</dbReference>